<keyword evidence="2" id="KW-1185">Reference proteome</keyword>
<dbReference type="eggNOG" id="ENOG50335E9">
    <property type="taxonomic scope" value="Bacteria"/>
</dbReference>
<dbReference type="AlphaFoldDB" id="A0A0A3HUP6"/>
<dbReference type="Pfam" id="PF14106">
    <property type="entry name" value="DUF4279"/>
    <property type="match status" value="1"/>
</dbReference>
<dbReference type="Proteomes" id="UP000030408">
    <property type="component" value="Unassembled WGS sequence"/>
</dbReference>
<evidence type="ECO:0008006" key="3">
    <source>
        <dbReference type="Google" id="ProtNLM"/>
    </source>
</evidence>
<comment type="caution">
    <text evidence="1">The sequence shown here is derived from an EMBL/GenBank/DDBJ whole genome shotgun (WGS) entry which is preliminary data.</text>
</comment>
<organism evidence="1 2">
    <name type="scientific">Ureibacillus sinduriensis BLB-1 = JCM 15800</name>
    <dbReference type="NCBI Taxonomy" id="1384057"/>
    <lineage>
        <taxon>Bacteria</taxon>
        <taxon>Bacillati</taxon>
        <taxon>Bacillota</taxon>
        <taxon>Bacilli</taxon>
        <taxon>Bacillales</taxon>
        <taxon>Caryophanaceae</taxon>
        <taxon>Ureibacillus</taxon>
    </lineage>
</organism>
<reference evidence="1 2" key="1">
    <citation type="submission" date="2014-02" db="EMBL/GenBank/DDBJ databases">
        <title>Draft genome sequence of Lysinibacillus sinduriensis JCM 15800.</title>
        <authorList>
            <person name="Zhang F."/>
            <person name="Wang G."/>
            <person name="Zhang L."/>
        </authorList>
    </citation>
    <scope>NUCLEOTIDE SEQUENCE [LARGE SCALE GENOMIC DNA]</scope>
    <source>
        <strain evidence="1 2">JCM 15800</strain>
    </source>
</reference>
<dbReference type="STRING" id="1384057.CD33_06970"/>
<dbReference type="RefSeq" id="WP_036199327.1">
    <property type="nucleotide sequence ID" value="NZ_AVCY01000010.1"/>
</dbReference>
<proteinExistence type="predicted"/>
<evidence type="ECO:0000313" key="1">
    <source>
        <dbReference type="EMBL" id="KGR76281.1"/>
    </source>
</evidence>
<protein>
    <recommendedName>
        <fullName evidence="3">DUF4279 domain-containing protein</fullName>
    </recommendedName>
</protein>
<gene>
    <name evidence="1" type="ORF">CD33_06970</name>
</gene>
<name>A0A0A3HUP6_9BACL</name>
<dbReference type="EMBL" id="JPVO01000046">
    <property type="protein sequence ID" value="KGR76281.1"/>
    <property type="molecule type" value="Genomic_DNA"/>
</dbReference>
<dbReference type="InterPro" id="IPR025459">
    <property type="entry name" value="DUF4279"/>
</dbReference>
<evidence type="ECO:0000313" key="2">
    <source>
        <dbReference type="Proteomes" id="UP000030408"/>
    </source>
</evidence>
<accession>A0A0A3HUP6</accession>
<dbReference type="OrthoDB" id="893918at2"/>
<sequence length="144" mass="16798">MEKTYLCAYILFSGNDDFPLEVITERLGIQPTLAWKVGERRYPNLPNHPLQSYTGWKFEIQNKETLDTENVLRPLLETFQSKTDVINELKEELFIDVHLELVIQIYDGYTPALVIYPEFSKFAAEINAYLDVDLYVSAFNEPEQ</sequence>